<evidence type="ECO:0000256" key="1">
    <source>
        <dbReference type="SAM" id="MobiDB-lite"/>
    </source>
</evidence>
<evidence type="ECO:0000313" key="3">
    <source>
        <dbReference type="EMBL" id="KAF9729313.1"/>
    </source>
</evidence>
<proteinExistence type="predicted"/>
<feature type="region of interest" description="Disordered" evidence="1">
    <location>
        <begin position="604"/>
        <end position="623"/>
    </location>
</feature>
<gene>
    <name evidence="3" type="ORF">PMIN01_13003</name>
</gene>
<feature type="region of interest" description="Disordered" evidence="1">
    <location>
        <begin position="24"/>
        <end position="67"/>
    </location>
</feature>
<evidence type="ECO:0000259" key="2">
    <source>
        <dbReference type="Pfam" id="PF23305"/>
    </source>
</evidence>
<comment type="caution">
    <text evidence="3">The sequence shown here is derived from an EMBL/GenBank/DDBJ whole genome shotgun (WGS) entry which is preliminary data.</text>
</comment>
<evidence type="ECO:0000313" key="4">
    <source>
        <dbReference type="Proteomes" id="UP000756921"/>
    </source>
</evidence>
<dbReference type="Proteomes" id="UP000756921">
    <property type="component" value="Unassembled WGS sequence"/>
</dbReference>
<dbReference type="PANTHER" id="PTHR39463">
    <property type="entry name" value="MEDUSA"/>
    <property type="match status" value="1"/>
</dbReference>
<dbReference type="Pfam" id="PF23305">
    <property type="entry name" value="DUF7082"/>
    <property type="match status" value="1"/>
</dbReference>
<organism evidence="3 4">
    <name type="scientific">Paraphaeosphaeria minitans</name>
    <dbReference type="NCBI Taxonomy" id="565426"/>
    <lineage>
        <taxon>Eukaryota</taxon>
        <taxon>Fungi</taxon>
        <taxon>Dikarya</taxon>
        <taxon>Ascomycota</taxon>
        <taxon>Pezizomycotina</taxon>
        <taxon>Dothideomycetes</taxon>
        <taxon>Pleosporomycetidae</taxon>
        <taxon>Pleosporales</taxon>
        <taxon>Massarineae</taxon>
        <taxon>Didymosphaeriaceae</taxon>
        <taxon>Paraphaeosphaeria</taxon>
    </lineage>
</organism>
<name>A0A9P6G699_9PLEO</name>
<dbReference type="EMBL" id="WJXW01000017">
    <property type="protein sequence ID" value="KAF9729313.1"/>
    <property type="molecule type" value="Genomic_DNA"/>
</dbReference>
<feature type="compositionally biased region" description="Polar residues" evidence="1">
    <location>
        <begin position="662"/>
        <end position="672"/>
    </location>
</feature>
<dbReference type="OrthoDB" id="1751210at2759"/>
<feature type="compositionally biased region" description="Polar residues" evidence="1">
    <location>
        <begin position="604"/>
        <end position="616"/>
    </location>
</feature>
<accession>A0A9P6G699</accession>
<feature type="domain" description="DUF7082" evidence="2">
    <location>
        <begin position="418"/>
        <end position="571"/>
    </location>
</feature>
<feature type="compositionally biased region" description="Polar residues" evidence="1">
    <location>
        <begin position="42"/>
        <end position="67"/>
    </location>
</feature>
<protein>
    <recommendedName>
        <fullName evidence="2">DUF7082 domain-containing protein</fullName>
    </recommendedName>
</protein>
<keyword evidence="4" id="KW-1185">Reference proteome</keyword>
<reference evidence="3" key="1">
    <citation type="journal article" date="2020" name="Mol. Plant Microbe Interact.">
        <title>Genome Sequence of the Biocontrol Agent Coniothyrium minitans strain Conio (IMI 134523).</title>
        <authorList>
            <person name="Patel D."/>
            <person name="Shittu T.A."/>
            <person name="Baroncelli R."/>
            <person name="Muthumeenakshi S."/>
            <person name="Osborne T.H."/>
            <person name="Janganan T.K."/>
            <person name="Sreenivasaprasad S."/>
        </authorList>
    </citation>
    <scope>NUCLEOTIDE SEQUENCE</scope>
    <source>
        <strain evidence="3">Conio</strain>
    </source>
</reference>
<dbReference type="GO" id="GO:0005634">
    <property type="term" value="C:nucleus"/>
    <property type="evidence" value="ECO:0007669"/>
    <property type="project" value="TreeGrafter"/>
</dbReference>
<feature type="region of interest" description="Disordered" evidence="1">
    <location>
        <begin position="628"/>
        <end position="672"/>
    </location>
</feature>
<dbReference type="PANTHER" id="PTHR39463:SF1">
    <property type="entry name" value="MEDUSA"/>
    <property type="match status" value="1"/>
</dbReference>
<dbReference type="InterPro" id="IPR055509">
    <property type="entry name" value="DUF7082"/>
</dbReference>
<sequence length="741" mass="81284">MSGYHKNQEQYVYGKSKWVAAQMTGPTGQMLPPGRMHPLRSHVSTISSSTDQPTLPDSEATRPNQLPSYGVIAQPSFASQYSDAPTRLSHEPSNVEIPFIPSSTYESRATPFPADSSFIAAKSRHPGTYTLTESEISERIHPSQGVAGSKVLLHLRTRFDLEADPLTFTIMFGEQKCVAALQKMDQDDDFYHYALSVEVPPFPLTNSFDPTMMLKLQMDGRAGRLGTPINAGKFTFNDMADPQFQTSPDVAGMKRKLSSDYTEDYSDHAAKRTQSMRFQAKPRAMSGTYSAASVSPLPARSSLSHAYGYGGGYDMAKQTSYTSQMSQKGLYAVPSGTSISQNDMKPPQMSPNLPSYGQYSSLGQRSPASIAVTPTRTTVHSSPSALPTPVLVRATTLPQSTAAPSGQPFNPYLMYPTKAVLKIDGDLDTMIDNWTQDERDAQRRLVEFKRSQSGSTITTSFAPITLETRQQRSICVSCIYWEEKDECFITSVDTIYLLEQLVNVRFTVEEKNRIRRNLEGFRPLTVSKAKSESEEFFKVIMGFPNPKPRNIEKDVKVFPWKILAHALKKIISKYTANYSSTAGIGSHPVGSSSGYVQVPISQTTGDVHRNTSPRSISSSAASAAYTPSIHSTSLSPHLRTSAGMDGSAGHGLSIAPRGPTGQVMSQWGTSPRHQVPQYATGLAQGRDAWDYSYLQTSSAAGVPAAAQPMPMQMQRPDMAPELTQLAPDNPYQQYGQRTTRV</sequence>
<dbReference type="AlphaFoldDB" id="A0A9P6G699"/>